<evidence type="ECO:0000259" key="1">
    <source>
        <dbReference type="PROSITE" id="PS50878"/>
    </source>
</evidence>
<evidence type="ECO:0000313" key="2">
    <source>
        <dbReference type="EMBL" id="KAL2103995.1"/>
    </source>
</evidence>
<dbReference type="AlphaFoldDB" id="A0ABD1KXW8"/>
<accession>A0ABD1KXW8</accession>
<name>A0ABD1KXW8_9TELE</name>
<dbReference type="EMBL" id="JBHFQA010000001">
    <property type="protein sequence ID" value="KAL2103995.1"/>
    <property type="molecule type" value="Genomic_DNA"/>
</dbReference>
<dbReference type="SUPFAM" id="SSF56672">
    <property type="entry name" value="DNA/RNA polymerases"/>
    <property type="match status" value="1"/>
</dbReference>
<reference evidence="2 3" key="1">
    <citation type="submission" date="2024-09" db="EMBL/GenBank/DDBJ databases">
        <title>A chromosome-level genome assembly of Gray's grenadier anchovy, Coilia grayii.</title>
        <authorList>
            <person name="Fu Z."/>
        </authorList>
    </citation>
    <scope>NUCLEOTIDE SEQUENCE [LARGE SCALE GENOMIC DNA]</scope>
    <source>
        <strain evidence="2">G4</strain>
        <tissue evidence="2">Muscle</tissue>
    </source>
</reference>
<dbReference type="InterPro" id="IPR043502">
    <property type="entry name" value="DNA/RNA_pol_sf"/>
</dbReference>
<dbReference type="InterPro" id="IPR000477">
    <property type="entry name" value="RT_dom"/>
</dbReference>
<keyword evidence="3" id="KW-1185">Reference proteome</keyword>
<dbReference type="PANTHER" id="PTHR47027:SF20">
    <property type="entry name" value="REVERSE TRANSCRIPTASE-LIKE PROTEIN WITH RNA-DIRECTED DNA POLYMERASE DOMAIN"/>
    <property type="match status" value="1"/>
</dbReference>
<comment type="caution">
    <text evidence="2">The sequence shown here is derived from an EMBL/GenBank/DDBJ whole genome shotgun (WGS) entry which is preliminary data.</text>
</comment>
<dbReference type="Proteomes" id="UP001591681">
    <property type="component" value="Unassembled WGS sequence"/>
</dbReference>
<dbReference type="CDD" id="cd01650">
    <property type="entry name" value="RT_nLTR_like"/>
    <property type="match status" value="1"/>
</dbReference>
<protein>
    <recommendedName>
        <fullName evidence="1">Reverse transcriptase domain-containing protein</fullName>
    </recommendedName>
</protein>
<dbReference type="PANTHER" id="PTHR47027">
    <property type="entry name" value="REVERSE TRANSCRIPTASE DOMAIN-CONTAINING PROTEIN"/>
    <property type="match status" value="1"/>
</dbReference>
<gene>
    <name evidence="2" type="ORF">ACEWY4_000863</name>
</gene>
<proteinExistence type="predicted"/>
<feature type="domain" description="Reverse transcriptase" evidence="1">
    <location>
        <begin position="1"/>
        <end position="205"/>
    </location>
</feature>
<organism evidence="2 3">
    <name type="scientific">Coilia grayii</name>
    <name type="common">Gray's grenadier anchovy</name>
    <dbReference type="NCBI Taxonomy" id="363190"/>
    <lineage>
        <taxon>Eukaryota</taxon>
        <taxon>Metazoa</taxon>
        <taxon>Chordata</taxon>
        <taxon>Craniata</taxon>
        <taxon>Vertebrata</taxon>
        <taxon>Euteleostomi</taxon>
        <taxon>Actinopterygii</taxon>
        <taxon>Neopterygii</taxon>
        <taxon>Teleostei</taxon>
        <taxon>Clupei</taxon>
        <taxon>Clupeiformes</taxon>
        <taxon>Clupeoidei</taxon>
        <taxon>Engraulidae</taxon>
        <taxon>Coilinae</taxon>
        <taxon>Coilia</taxon>
    </lineage>
</organism>
<dbReference type="PROSITE" id="PS50878">
    <property type="entry name" value="RT_POL"/>
    <property type="match status" value="1"/>
</dbReference>
<dbReference type="Pfam" id="PF00078">
    <property type="entry name" value="RVT_1"/>
    <property type="match status" value="1"/>
</dbReference>
<sequence>MCKFGDLICTMDNQFGFKSKHSTDMCIYALKEAVEKYRGQGSTMLVGFIDASKAFDRVNHHKLFTKLKHRGVPCSIIRILAYWYDRQTMQVKWGNILSSPFRVGNGVRQGGLLSPSLFSLYMDDLSRELRDCNTGCIIGNTLINHIMYADDLAIISPSSAGFQQLLNICSDYGVKFDIKYNAKKSMVMICRTKDDKHLNFPGLHLSGQTLSVCKSAKYLSHIINDKLEDDADIGRQRRMLYAQANVLVRRFHFCSDEVKVSLFRAYCTPMYTAPLWVRYKEESTRKLQVAYNDCLRILLKKPRGSSASKLFCNLRLTTFQATLRGLNV</sequence>
<evidence type="ECO:0000313" key="3">
    <source>
        <dbReference type="Proteomes" id="UP001591681"/>
    </source>
</evidence>